<dbReference type="NCBIfam" id="NF007553">
    <property type="entry name" value="PRK10173.1"/>
    <property type="match status" value="1"/>
</dbReference>
<dbReference type="Gene3D" id="3.40.50.1240">
    <property type="entry name" value="Phosphoglycerate mutase-like"/>
    <property type="match status" value="2"/>
</dbReference>
<evidence type="ECO:0000313" key="3">
    <source>
        <dbReference type="EMBL" id="CAH2101733.1"/>
    </source>
</evidence>
<gene>
    <name evidence="3" type="ORF">EEDITHA_LOCUS16458</name>
</gene>
<dbReference type="PANTHER" id="PTHR11567">
    <property type="entry name" value="ACID PHOSPHATASE-RELATED"/>
    <property type="match status" value="1"/>
</dbReference>
<dbReference type="Proteomes" id="UP001153954">
    <property type="component" value="Unassembled WGS sequence"/>
</dbReference>
<dbReference type="AlphaFoldDB" id="A0AAU9UUQ4"/>
<evidence type="ECO:0008006" key="5">
    <source>
        <dbReference type="Google" id="ProtNLM"/>
    </source>
</evidence>
<reference evidence="3" key="1">
    <citation type="submission" date="2022-03" db="EMBL/GenBank/DDBJ databases">
        <authorList>
            <person name="Tunstrom K."/>
        </authorList>
    </citation>
    <scope>NUCLEOTIDE SEQUENCE</scope>
</reference>
<accession>A0AAU9UUQ4</accession>
<protein>
    <recommendedName>
        <fullName evidence="5">Glucose-1-phosphatase</fullName>
    </recommendedName>
</protein>
<dbReference type="InterPro" id="IPR033379">
    <property type="entry name" value="Acid_Pase_AS"/>
</dbReference>
<dbReference type="InterPro" id="IPR029033">
    <property type="entry name" value="His_PPase_superfam"/>
</dbReference>
<sequence>MAGKFNVYIFFNLLSIVIGHELTQVVILSRHNIRTPLTVNLERLSPNVWPIWDQQAGYLTAKGARLEEHMGEYISKWLKKENLLSENCPDENSVYTYANGLQRTRNSAKAFVRGAFRSCNVTVHSINSDKMDPTFHPILRNTSNVLRNVIIKEMQEKLNKLELNQSYRDLEEIIDLENSDLCKKDNVCSFVNTKDVIYYEIGEEPNVEGPLAYGNSIVDSFIMSYYEGMPLDKVGWGKITTTKKWESLAKITKENQNIRFNYSILAKEVAKPLINYIKELFDNENAPKFTLLHGHDSNLNSVMAAIGFKYYVLPDQYEHTPIGGKLILQKWHDKELEIDLLKVNYVYQTVEQLREGIKATDESPLWCEMEISGCPIDENGYCHWEDFMNILRAL</sequence>
<dbReference type="GO" id="GO:0003993">
    <property type="term" value="F:acid phosphatase activity"/>
    <property type="evidence" value="ECO:0007669"/>
    <property type="project" value="UniProtKB-EC"/>
</dbReference>
<evidence type="ECO:0000256" key="1">
    <source>
        <dbReference type="ARBA" id="ARBA00000032"/>
    </source>
</evidence>
<dbReference type="SUPFAM" id="SSF53254">
    <property type="entry name" value="Phosphoglycerate mutase-like"/>
    <property type="match status" value="1"/>
</dbReference>
<dbReference type="EMBL" id="CAKOGL010000024">
    <property type="protein sequence ID" value="CAH2101733.1"/>
    <property type="molecule type" value="Genomic_DNA"/>
</dbReference>
<dbReference type="CDD" id="cd07061">
    <property type="entry name" value="HP_HAP_like"/>
    <property type="match status" value="1"/>
</dbReference>
<comment type="catalytic activity">
    <reaction evidence="1">
        <text>a phosphate monoester + H2O = an alcohol + phosphate</text>
        <dbReference type="Rhea" id="RHEA:15017"/>
        <dbReference type="ChEBI" id="CHEBI:15377"/>
        <dbReference type="ChEBI" id="CHEBI:30879"/>
        <dbReference type="ChEBI" id="CHEBI:43474"/>
        <dbReference type="ChEBI" id="CHEBI:67140"/>
        <dbReference type="EC" id="3.1.3.2"/>
    </reaction>
</comment>
<dbReference type="InterPro" id="IPR000560">
    <property type="entry name" value="His_Pase_clade-2"/>
</dbReference>
<name>A0AAU9UUQ4_EUPED</name>
<dbReference type="PROSITE" id="PS00616">
    <property type="entry name" value="HIS_ACID_PHOSPHAT_1"/>
    <property type="match status" value="1"/>
</dbReference>
<proteinExistence type="inferred from homology"/>
<comment type="caution">
    <text evidence="3">The sequence shown here is derived from an EMBL/GenBank/DDBJ whole genome shotgun (WGS) entry which is preliminary data.</text>
</comment>
<dbReference type="Pfam" id="PF00328">
    <property type="entry name" value="His_Phos_2"/>
    <property type="match status" value="1"/>
</dbReference>
<dbReference type="PROSITE" id="PS00778">
    <property type="entry name" value="HIS_ACID_PHOSPHAT_2"/>
    <property type="match status" value="1"/>
</dbReference>
<organism evidence="3 4">
    <name type="scientific">Euphydryas editha</name>
    <name type="common">Edith's checkerspot</name>
    <dbReference type="NCBI Taxonomy" id="104508"/>
    <lineage>
        <taxon>Eukaryota</taxon>
        <taxon>Metazoa</taxon>
        <taxon>Ecdysozoa</taxon>
        <taxon>Arthropoda</taxon>
        <taxon>Hexapoda</taxon>
        <taxon>Insecta</taxon>
        <taxon>Pterygota</taxon>
        <taxon>Neoptera</taxon>
        <taxon>Endopterygota</taxon>
        <taxon>Lepidoptera</taxon>
        <taxon>Glossata</taxon>
        <taxon>Ditrysia</taxon>
        <taxon>Papilionoidea</taxon>
        <taxon>Nymphalidae</taxon>
        <taxon>Nymphalinae</taxon>
        <taxon>Euphydryas</taxon>
    </lineage>
</organism>
<dbReference type="InterPro" id="IPR050645">
    <property type="entry name" value="Histidine_acid_phosphatase"/>
</dbReference>
<dbReference type="PANTHER" id="PTHR11567:SF135">
    <property type="entry name" value="GLUCOSE-1-PHOSPHATASE"/>
    <property type="match status" value="1"/>
</dbReference>
<keyword evidence="4" id="KW-1185">Reference proteome</keyword>
<comment type="similarity">
    <text evidence="2">Belongs to the histidine acid phosphatase family.</text>
</comment>
<evidence type="ECO:0000256" key="2">
    <source>
        <dbReference type="ARBA" id="ARBA00005375"/>
    </source>
</evidence>
<dbReference type="GO" id="GO:0050308">
    <property type="term" value="F:sugar-phosphatase activity"/>
    <property type="evidence" value="ECO:0007669"/>
    <property type="project" value="TreeGrafter"/>
</dbReference>
<evidence type="ECO:0000313" key="4">
    <source>
        <dbReference type="Proteomes" id="UP001153954"/>
    </source>
</evidence>